<dbReference type="CDD" id="cd01637">
    <property type="entry name" value="IMPase_like"/>
    <property type="match status" value="1"/>
</dbReference>
<dbReference type="PRINTS" id="PR00377">
    <property type="entry name" value="IMPHPHTASES"/>
</dbReference>
<organism evidence="1 2">
    <name type="scientific">Dactylosporangium cerinum</name>
    <dbReference type="NCBI Taxonomy" id="1434730"/>
    <lineage>
        <taxon>Bacteria</taxon>
        <taxon>Bacillati</taxon>
        <taxon>Actinomycetota</taxon>
        <taxon>Actinomycetes</taxon>
        <taxon>Micromonosporales</taxon>
        <taxon>Micromonosporaceae</taxon>
        <taxon>Dactylosporangium</taxon>
    </lineage>
</organism>
<protein>
    <submittedName>
        <fullName evidence="1">Inositol monophosphatase family protein</fullName>
    </submittedName>
</protein>
<dbReference type="Pfam" id="PF00459">
    <property type="entry name" value="Inositol_P"/>
    <property type="match status" value="1"/>
</dbReference>
<reference evidence="2" key="1">
    <citation type="journal article" date="2019" name="Int. J. Syst. Evol. Microbiol.">
        <title>The Global Catalogue of Microorganisms (GCM) 10K type strain sequencing project: providing services to taxonomists for standard genome sequencing and annotation.</title>
        <authorList>
            <consortium name="The Broad Institute Genomics Platform"/>
            <consortium name="The Broad Institute Genome Sequencing Center for Infectious Disease"/>
            <person name="Wu L."/>
            <person name="Ma J."/>
        </authorList>
    </citation>
    <scope>NUCLEOTIDE SEQUENCE [LARGE SCALE GENOMIC DNA]</scope>
    <source>
        <strain evidence="2">CGMCC 4.7152</strain>
    </source>
</reference>
<evidence type="ECO:0000313" key="1">
    <source>
        <dbReference type="EMBL" id="MFC5000249.1"/>
    </source>
</evidence>
<gene>
    <name evidence="1" type="ORF">ACFPIJ_20710</name>
</gene>
<dbReference type="InterPro" id="IPR000760">
    <property type="entry name" value="Inositol_monophosphatase-like"/>
</dbReference>
<dbReference type="Proteomes" id="UP001595912">
    <property type="component" value="Unassembled WGS sequence"/>
</dbReference>
<dbReference type="PANTHER" id="PTHR20854:SF4">
    <property type="entry name" value="INOSITOL-1-MONOPHOSPHATASE-RELATED"/>
    <property type="match status" value="1"/>
</dbReference>
<keyword evidence="2" id="KW-1185">Reference proteome</keyword>
<proteinExistence type="predicted"/>
<dbReference type="Gene3D" id="3.40.190.80">
    <property type="match status" value="1"/>
</dbReference>
<name>A0ABV9VX31_9ACTN</name>
<comment type="caution">
    <text evidence="1">The sequence shown here is derived from an EMBL/GenBank/DDBJ whole genome shotgun (WGS) entry which is preliminary data.</text>
</comment>
<sequence length="271" mass="28106">MSDRSVRNTDDSDIALARRAALAGAAVGLRYFAALADLPTELKADGSTVTEADRAVETAVRDVLAAARPADAILGEEGGLTGAGGRRWIIDPIDGTAMFVAGDDRWLVLVALEEDGEIVAGVAAVPAQGALWWAGRGAGAYHSGIDDDGPARRLHVASDGADTPDGARLGVIPFDDQVFPAEWTMLAPLLATARKEPWPTHAALLVADGRLDLAVQTRGQVWDFAATSLIVREAGGRYSGLDGRPGPGAGPSLFTRSGPLHAATLKLLEGS</sequence>
<dbReference type="EMBL" id="JBHSIU010000019">
    <property type="protein sequence ID" value="MFC5000249.1"/>
    <property type="molecule type" value="Genomic_DNA"/>
</dbReference>
<dbReference type="PANTHER" id="PTHR20854">
    <property type="entry name" value="INOSITOL MONOPHOSPHATASE"/>
    <property type="match status" value="1"/>
</dbReference>
<accession>A0ABV9VX31</accession>
<evidence type="ECO:0000313" key="2">
    <source>
        <dbReference type="Proteomes" id="UP001595912"/>
    </source>
</evidence>
<dbReference type="Gene3D" id="3.30.540.10">
    <property type="entry name" value="Fructose-1,6-Bisphosphatase, subunit A, domain 1"/>
    <property type="match status" value="1"/>
</dbReference>
<dbReference type="RefSeq" id="WP_380116788.1">
    <property type="nucleotide sequence ID" value="NZ_JBHSIU010000019.1"/>
</dbReference>
<dbReference type="SUPFAM" id="SSF56655">
    <property type="entry name" value="Carbohydrate phosphatase"/>
    <property type="match status" value="1"/>
</dbReference>